<dbReference type="Pfam" id="PF05670">
    <property type="entry name" value="NFACT-R_1"/>
    <property type="match status" value="1"/>
</dbReference>
<dbReference type="PANTHER" id="PTHR15239:SF6">
    <property type="entry name" value="RIBOSOME QUALITY CONTROL COMPLEX SUBUNIT NEMF"/>
    <property type="match status" value="1"/>
</dbReference>
<accession>A0A2M8PDY2</accession>
<evidence type="ECO:0000259" key="1">
    <source>
        <dbReference type="Pfam" id="PF05670"/>
    </source>
</evidence>
<evidence type="ECO:0000313" key="3">
    <source>
        <dbReference type="Proteomes" id="UP000229681"/>
    </source>
</evidence>
<dbReference type="PANTHER" id="PTHR15239">
    <property type="entry name" value="NUCLEAR EXPORT MEDIATOR FACTOR NEMF"/>
    <property type="match status" value="1"/>
</dbReference>
<comment type="caution">
    <text evidence="2">The sequence shown here is derived from an EMBL/GenBank/DDBJ whole genome shotgun (WGS) entry which is preliminary data.</text>
</comment>
<organism evidence="2 3">
    <name type="scientific">Candidatus Thermofonsia Clade 1 bacterium</name>
    <dbReference type="NCBI Taxonomy" id="2364210"/>
    <lineage>
        <taxon>Bacteria</taxon>
        <taxon>Bacillati</taxon>
        <taxon>Chloroflexota</taxon>
        <taxon>Candidatus Thermofontia</taxon>
        <taxon>Candidatus Thermofonsia Clade 1</taxon>
    </lineage>
</organism>
<dbReference type="InterPro" id="IPR051608">
    <property type="entry name" value="RQC_Subunit_NEMF"/>
</dbReference>
<dbReference type="InterPro" id="IPR008532">
    <property type="entry name" value="NFACT_RNA-bd"/>
</dbReference>
<protein>
    <recommendedName>
        <fullName evidence="1">NFACT RNA-binding domain-containing protein</fullName>
    </recommendedName>
</protein>
<dbReference type="GO" id="GO:0000049">
    <property type="term" value="F:tRNA binding"/>
    <property type="evidence" value="ECO:0007669"/>
    <property type="project" value="TreeGrafter"/>
</dbReference>
<evidence type="ECO:0000313" key="2">
    <source>
        <dbReference type="EMBL" id="PJF35744.1"/>
    </source>
</evidence>
<name>A0A2M8PDY2_9CHLR</name>
<gene>
    <name evidence="2" type="ORF">CUN49_09005</name>
</gene>
<dbReference type="GO" id="GO:0043023">
    <property type="term" value="F:ribosomal large subunit binding"/>
    <property type="evidence" value="ECO:0007669"/>
    <property type="project" value="TreeGrafter"/>
</dbReference>
<dbReference type="Gene3D" id="2.30.310.10">
    <property type="entry name" value="ibrinogen binding protein from staphylococcus aureus domain"/>
    <property type="match status" value="1"/>
</dbReference>
<dbReference type="Proteomes" id="UP000229681">
    <property type="component" value="Unassembled WGS sequence"/>
</dbReference>
<dbReference type="GO" id="GO:0072344">
    <property type="term" value="P:rescue of stalled ribosome"/>
    <property type="evidence" value="ECO:0007669"/>
    <property type="project" value="TreeGrafter"/>
</dbReference>
<dbReference type="Pfam" id="PF05833">
    <property type="entry name" value="NFACT_N"/>
    <property type="match status" value="1"/>
</dbReference>
<proteinExistence type="predicted"/>
<reference evidence="2 3" key="1">
    <citation type="submission" date="2017-11" db="EMBL/GenBank/DDBJ databases">
        <title>Evolution of Phototrophy in the Chloroflexi Phylum Driven by Horizontal Gene Transfer.</title>
        <authorList>
            <person name="Ward L.M."/>
            <person name="Hemp J."/>
            <person name="Shih P.M."/>
            <person name="Mcglynn S.E."/>
            <person name="Fischer W."/>
        </authorList>
    </citation>
    <scope>NUCLEOTIDE SEQUENCE [LARGE SCALE GENOMIC DNA]</scope>
    <source>
        <strain evidence="2">JP3_13</strain>
    </source>
</reference>
<dbReference type="GO" id="GO:1990112">
    <property type="term" value="C:RQC complex"/>
    <property type="evidence" value="ECO:0007669"/>
    <property type="project" value="TreeGrafter"/>
</dbReference>
<dbReference type="AlphaFoldDB" id="A0A2M8PDY2"/>
<dbReference type="EMBL" id="PGTM01000115">
    <property type="protein sequence ID" value="PJF35744.1"/>
    <property type="molecule type" value="Genomic_DNA"/>
</dbReference>
<feature type="domain" description="NFACT RNA-binding" evidence="1">
    <location>
        <begin position="486"/>
        <end position="574"/>
    </location>
</feature>
<sequence>MACASASTARSHRRRLPLCGAPCAQLNVEKLMNFDVFTIAAVTAELNATLQDGRVQDALELGDDAIGLEIYSNHARHYLYLSAHPQWARLHLVPERLRRGVETPSPLGLMLRRHLEGSRFVGATQPDWERVVQLNFVSSQGEFTLIAEPMERRSNLLLVQNGQILDCIRRVGPGENRVRVSLPAHPYVPPPPQTFKCPPTALTLTLLAELLDADRSKLAWRILTEKLLGFSPMLAKEAVFRATGSLESRAADCSPRALLTEIQALIGALMQKQFAPHLCERDGQAIAYAAYPILHLPNAQPLERISDALNAFYGAPIGEAAYANAKKPVQAQLSEAIERVSRRLEALKRSQRDQAECERLRQCGELLLAYQYQIARGQTSFSAQYDFDAPPLEIALDPTLTPLENAQRYFEQYEKAKRALAEVPSLIAAAERELDFLRQLETDLALAANYPEIGEVQEALQANGYWRGTPTARPRSGKSAPLKLSTPEGFVIWIGRNARQNDEVTFSKGSPDDLWLHARGVPGAHVIIKREGRTVPDAVLERAASLAAYYSAARHEAYVPVDVTERRYVRKIKGGQLGMVTYRNESTLTVRPRPA</sequence>